<dbReference type="AlphaFoldDB" id="A0A1M4ZPI3"/>
<evidence type="ECO:0000256" key="3">
    <source>
        <dbReference type="ARBA" id="ARBA00022695"/>
    </source>
</evidence>
<dbReference type="InterPro" id="IPR005551">
    <property type="entry name" value="CitX"/>
</dbReference>
<evidence type="ECO:0000256" key="1">
    <source>
        <dbReference type="ARBA" id="ARBA00012524"/>
    </source>
</evidence>
<comment type="catalytic activity">
    <reaction evidence="4">
        <text>apo-[citrate lyase ACP] + 2'-(5''-triphospho-alpha-D-ribosyl)-3'-dephospho-CoA = holo-[citrate lyase ACP] + diphosphate</text>
        <dbReference type="Rhea" id="RHEA:16333"/>
        <dbReference type="Rhea" id="RHEA-COMP:10157"/>
        <dbReference type="Rhea" id="RHEA-COMP:10158"/>
        <dbReference type="ChEBI" id="CHEBI:29999"/>
        <dbReference type="ChEBI" id="CHEBI:33019"/>
        <dbReference type="ChEBI" id="CHEBI:61378"/>
        <dbReference type="ChEBI" id="CHEBI:82683"/>
        <dbReference type="EC" id="2.7.7.61"/>
    </reaction>
</comment>
<dbReference type="EMBL" id="FQUH01000006">
    <property type="protein sequence ID" value="SHF19712.1"/>
    <property type="molecule type" value="Genomic_DNA"/>
</dbReference>
<organism evidence="5 6">
    <name type="scientific">Vibrio gazogenes DSM 21264 = NBRC 103151</name>
    <dbReference type="NCBI Taxonomy" id="1123492"/>
    <lineage>
        <taxon>Bacteria</taxon>
        <taxon>Pseudomonadati</taxon>
        <taxon>Pseudomonadota</taxon>
        <taxon>Gammaproteobacteria</taxon>
        <taxon>Vibrionales</taxon>
        <taxon>Vibrionaceae</taxon>
        <taxon>Vibrio</taxon>
    </lineage>
</organism>
<sequence length="179" mass="20110">MTHITEGTPVHLCELLACKERRAKTQLSWLKTYGVPLVSFSINMPGPVKLNPMSEHIFAQGLAALEAACHERGWILIAQQIHHEKTGPEGIFAVQGVSASILKKQMMHIEKTHPVGRLMDLDVIDKQGKSISRKAYQIGRRKCLVCQEDAVVCARSRRHPLQELLTKIEEMTHADECCH</sequence>
<proteinExistence type="predicted"/>
<gene>
    <name evidence="5" type="ORF">SAMN02745781_01687</name>
</gene>
<protein>
    <recommendedName>
        <fullName evidence="1">citrate lyase holo-[acyl-carrier protein] synthase</fullName>
        <ecNumber evidence="1">2.7.7.61</ecNumber>
    </recommendedName>
</protein>
<dbReference type="NCBIfam" id="NF002383">
    <property type="entry name" value="PRK01392.1"/>
    <property type="match status" value="1"/>
</dbReference>
<dbReference type="Proteomes" id="UP000184159">
    <property type="component" value="Unassembled WGS sequence"/>
</dbReference>
<dbReference type="GO" id="GO:0050519">
    <property type="term" value="F:holo-citrate lyase synthase activity"/>
    <property type="evidence" value="ECO:0007669"/>
    <property type="project" value="UniProtKB-EC"/>
</dbReference>
<name>A0A1M4ZPI3_VIBGA</name>
<keyword evidence="3" id="KW-0548">Nucleotidyltransferase</keyword>
<reference evidence="6" key="1">
    <citation type="submission" date="2016-11" db="EMBL/GenBank/DDBJ databases">
        <authorList>
            <person name="Varghese N."/>
            <person name="Submissions S."/>
        </authorList>
    </citation>
    <scope>NUCLEOTIDE SEQUENCE [LARGE SCALE GENOMIC DNA]</scope>
    <source>
        <strain evidence="6">DSM 21264</strain>
    </source>
</reference>
<evidence type="ECO:0000256" key="2">
    <source>
        <dbReference type="ARBA" id="ARBA00022679"/>
    </source>
</evidence>
<dbReference type="RefSeq" id="WP_072957957.1">
    <property type="nucleotide sequence ID" value="NZ_FQUH01000006.1"/>
</dbReference>
<dbReference type="Pfam" id="PF03802">
    <property type="entry name" value="CitX"/>
    <property type="match status" value="1"/>
</dbReference>
<evidence type="ECO:0000313" key="6">
    <source>
        <dbReference type="Proteomes" id="UP000184159"/>
    </source>
</evidence>
<evidence type="ECO:0000256" key="4">
    <source>
        <dbReference type="ARBA" id="ARBA00048574"/>
    </source>
</evidence>
<keyword evidence="2" id="KW-0808">Transferase</keyword>
<dbReference type="NCBIfam" id="TIGR03124">
    <property type="entry name" value="citrate_citX"/>
    <property type="match status" value="1"/>
</dbReference>
<dbReference type="GO" id="GO:0051191">
    <property type="term" value="P:prosthetic group biosynthetic process"/>
    <property type="evidence" value="ECO:0007669"/>
    <property type="project" value="InterPro"/>
</dbReference>
<accession>A0A1M4ZPI3</accession>
<dbReference type="EC" id="2.7.7.61" evidence="1"/>
<evidence type="ECO:0000313" key="5">
    <source>
        <dbReference type="EMBL" id="SHF19712.1"/>
    </source>
</evidence>
<keyword evidence="6" id="KW-1185">Reference proteome</keyword>